<gene>
    <name evidence="2" type="primary">6044894</name>
    <name evidence="1" type="ORF">CpipJ_CPIJ011973</name>
</gene>
<keyword evidence="3" id="KW-1185">Reference proteome</keyword>
<organism>
    <name type="scientific">Culex quinquefasciatus</name>
    <name type="common">Southern house mosquito</name>
    <name type="synonym">Culex pungens</name>
    <dbReference type="NCBI Taxonomy" id="7176"/>
    <lineage>
        <taxon>Eukaryota</taxon>
        <taxon>Metazoa</taxon>
        <taxon>Ecdysozoa</taxon>
        <taxon>Arthropoda</taxon>
        <taxon>Hexapoda</taxon>
        <taxon>Insecta</taxon>
        <taxon>Pterygota</taxon>
        <taxon>Neoptera</taxon>
        <taxon>Endopterygota</taxon>
        <taxon>Diptera</taxon>
        <taxon>Nematocera</taxon>
        <taxon>Culicoidea</taxon>
        <taxon>Culicidae</taxon>
        <taxon>Culicinae</taxon>
        <taxon>Culicini</taxon>
        <taxon>Culex</taxon>
        <taxon>Culex</taxon>
    </lineage>
</organism>
<dbReference type="EnsemblMetazoa" id="CPIJ011973-RA">
    <property type="protein sequence ID" value="CPIJ011973-PA"/>
    <property type="gene ID" value="CPIJ011973"/>
</dbReference>
<evidence type="ECO:0000313" key="2">
    <source>
        <dbReference type="EnsemblMetazoa" id="CPIJ011973-PA"/>
    </source>
</evidence>
<sequence length="43" mass="4914">MFEIPGYPTMEPFWTGFCRNNEPIRALITVNFRPTFAVHAAIG</sequence>
<name>B0WY56_CULQU</name>
<reference evidence="2" key="2">
    <citation type="submission" date="2020-05" db="UniProtKB">
        <authorList>
            <consortium name="EnsemblMetazoa"/>
        </authorList>
    </citation>
    <scope>IDENTIFICATION</scope>
    <source>
        <strain evidence="2">JHB</strain>
    </source>
</reference>
<dbReference type="EMBL" id="DS232182">
    <property type="protein sequence ID" value="EDS36933.1"/>
    <property type="molecule type" value="Genomic_DNA"/>
</dbReference>
<dbReference type="AlphaFoldDB" id="B0WY56"/>
<reference evidence="1" key="1">
    <citation type="submission" date="2007-03" db="EMBL/GenBank/DDBJ databases">
        <title>Annotation of Culex pipiens quinquefasciatus.</title>
        <authorList>
            <consortium name="The Broad Institute Genome Sequencing Platform"/>
            <person name="Atkinson P.W."/>
            <person name="Hemingway J."/>
            <person name="Christensen B.M."/>
            <person name="Higgs S."/>
            <person name="Kodira C."/>
            <person name="Hannick L."/>
            <person name="Megy K."/>
            <person name="O'Leary S."/>
            <person name="Pearson M."/>
            <person name="Haas B.J."/>
            <person name="Mauceli E."/>
            <person name="Wortman J.R."/>
            <person name="Lee N.H."/>
            <person name="Guigo R."/>
            <person name="Stanke M."/>
            <person name="Alvarado L."/>
            <person name="Amedeo P."/>
            <person name="Antoine C.H."/>
            <person name="Arensburger P."/>
            <person name="Bidwell S.L."/>
            <person name="Crawford M."/>
            <person name="Camaro F."/>
            <person name="Devon K."/>
            <person name="Engels R."/>
            <person name="Hammond M."/>
            <person name="Howarth C."/>
            <person name="Koehrsen M."/>
            <person name="Lawson D."/>
            <person name="Montgomery P."/>
            <person name="Nene V."/>
            <person name="Nusbaum C."/>
            <person name="Puiu D."/>
            <person name="Romero-Severson J."/>
            <person name="Severson D.W."/>
            <person name="Shumway M."/>
            <person name="Sisk P."/>
            <person name="Stolte C."/>
            <person name="Zeng Q."/>
            <person name="Eisenstadt E."/>
            <person name="Fraser-Liggett C."/>
            <person name="Strausberg R."/>
            <person name="Galagan J."/>
            <person name="Birren B."/>
            <person name="Collins F.H."/>
        </authorList>
    </citation>
    <scope>NUCLEOTIDE SEQUENCE [LARGE SCALE GENOMIC DNA]</scope>
    <source>
        <strain evidence="1">JHB</strain>
    </source>
</reference>
<accession>B0WY56</accession>
<dbReference type="KEGG" id="cqu:CpipJ_CPIJ011973"/>
<dbReference type="Proteomes" id="UP000002320">
    <property type="component" value="Unassembled WGS sequence"/>
</dbReference>
<protein>
    <submittedName>
        <fullName evidence="1 2">Uncharacterized protein</fullName>
    </submittedName>
</protein>
<dbReference type="VEuPathDB" id="VectorBase:CPIJ011973"/>
<evidence type="ECO:0000313" key="1">
    <source>
        <dbReference type="EMBL" id="EDS36933.1"/>
    </source>
</evidence>
<evidence type="ECO:0000313" key="3">
    <source>
        <dbReference type="Proteomes" id="UP000002320"/>
    </source>
</evidence>
<dbReference type="InParanoid" id="B0WY56"/>
<proteinExistence type="predicted"/>
<dbReference type="HOGENOM" id="CLU_3242688_0_0_1"/>